<evidence type="ECO:0008006" key="3">
    <source>
        <dbReference type="Google" id="ProtNLM"/>
    </source>
</evidence>
<protein>
    <recommendedName>
        <fullName evidence="3">Nucleotidyltransferase family protein</fullName>
    </recommendedName>
</protein>
<comment type="caution">
    <text evidence="1">The sequence shown here is derived from an EMBL/GenBank/DDBJ whole genome shotgun (WGS) entry which is preliminary data.</text>
</comment>
<accession>A0A246GAJ2</accession>
<dbReference type="Proteomes" id="UP000198034">
    <property type="component" value="Unassembled WGS sequence"/>
</dbReference>
<name>A0A246GAJ2_9FLAO</name>
<organism evidence="1 2">
    <name type="scientific">Flavobacterium columnare</name>
    <dbReference type="NCBI Taxonomy" id="996"/>
    <lineage>
        <taxon>Bacteria</taxon>
        <taxon>Pseudomonadati</taxon>
        <taxon>Bacteroidota</taxon>
        <taxon>Flavobacteriia</taxon>
        <taxon>Flavobacteriales</taxon>
        <taxon>Flavobacteriaceae</taxon>
        <taxon>Flavobacterium</taxon>
    </lineage>
</organism>
<evidence type="ECO:0000313" key="1">
    <source>
        <dbReference type="EMBL" id="OWP77086.1"/>
    </source>
</evidence>
<evidence type="ECO:0000313" key="2">
    <source>
        <dbReference type="Proteomes" id="UP000198034"/>
    </source>
</evidence>
<proteinExistence type="predicted"/>
<dbReference type="EMBL" id="MTCY01000020">
    <property type="protein sequence ID" value="OWP77086.1"/>
    <property type="molecule type" value="Genomic_DNA"/>
</dbReference>
<gene>
    <name evidence="1" type="ORF">BWK62_08250</name>
</gene>
<sequence length="195" mass="23128">MGAPHNINRYGELWNQSRINEGLKILSILKEYIIISGGWAWHFMSVPNHTEYKHAHDHKDIDVFVHPKNVSEVMMLLQANDFEKVWTRYDHLPSQENFRRYEKVVALETEKPFRITIDFFEREDIEAVESNGFYVVNPSQLLTFYRNIHSSDKCWAVMRAKEFLEKGINPIGREELSEIPDTRPDRFLKPVRSHK</sequence>
<dbReference type="AlphaFoldDB" id="A0A246GAJ2"/>
<reference evidence="1 2" key="1">
    <citation type="journal article" date="2017" name="Infect. Genet. Evol.">
        <title>Comparative genome analysis of fish pathogen Flavobacterium columnare reveals extensive sequence diversity within the species.</title>
        <authorList>
            <person name="Kayansamruaj P."/>
            <person name="Dong H.T."/>
            <person name="Hirono I."/>
            <person name="Kondo H."/>
            <person name="Senapin S."/>
            <person name="Rodkhum C."/>
        </authorList>
    </citation>
    <scope>NUCLEOTIDE SEQUENCE [LARGE SCALE GENOMIC DNA]</scope>
    <source>
        <strain evidence="1 2">1214</strain>
    </source>
</reference>